<evidence type="ECO:0000313" key="7">
    <source>
        <dbReference type="Proteomes" id="UP000248749"/>
    </source>
</evidence>
<evidence type="ECO:0000256" key="1">
    <source>
        <dbReference type="ARBA" id="ARBA00023015"/>
    </source>
</evidence>
<dbReference type="GO" id="GO:0003677">
    <property type="term" value="F:DNA binding"/>
    <property type="evidence" value="ECO:0007669"/>
    <property type="project" value="UniProtKB-UniRule"/>
</dbReference>
<dbReference type="PRINTS" id="PR00455">
    <property type="entry name" value="HTHTETR"/>
</dbReference>
<keyword evidence="1" id="KW-0805">Transcription regulation</keyword>
<name>A0A2W2CMM1_9ACTN</name>
<accession>A0A2W2CMM1</accession>
<dbReference type="InterPro" id="IPR036271">
    <property type="entry name" value="Tet_transcr_reg_TetR-rel_C_sf"/>
</dbReference>
<protein>
    <submittedName>
        <fullName evidence="6">TetR family transcriptional regulator</fullName>
    </submittedName>
</protein>
<keyword evidence="3" id="KW-0804">Transcription</keyword>
<dbReference type="AlphaFoldDB" id="A0A2W2CMM1"/>
<evidence type="ECO:0000313" key="6">
    <source>
        <dbReference type="EMBL" id="PZF94344.1"/>
    </source>
</evidence>
<dbReference type="Proteomes" id="UP000248749">
    <property type="component" value="Unassembled WGS sequence"/>
</dbReference>
<dbReference type="Gene3D" id="1.10.357.10">
    <property type="entry name" value="Tetracycline Repressor, domain 2"/>
    <property type="match status" value="1"/>
</dbReference>
<dbReference type="Pfam" id="PF00440">
    <property type="entry name" value="TetR_N"/>
    <property type="match status" value="1"/>
</dbReference>
<dbReference type="Pfam" id="PF16925">
    <property type="entry name" value="TetR_C_13"/>
    <property type="match status" value="1"/>
</dbReference>
<dbReference type="OrthoDB" id="4214267at2"/>
<dbReference type="PANTHER" id="PTHR47506">
    <property type="entry name" value="TRANSCRIPTIONAL REGULATORY PROTEIN"/>
    <property type="match status" value="1"/>
</dbReference>
<feature type="DNA-binding region" description="H-T-H motif" evidence="4">
    <location>
        <begin position="30"/>
        <end position="49"/>
    </location>
</feature>
<comment type="caution">
    <text evidence="6">The sequence shown here is derived from an EMBL/GenBank/DDBJ whole genome shotgun (WGS) entry which is preliminary data.</text>
</comment>
<sequence length="192" mass="20795">MPAQADEAIREKVLAVADRLYYSRGIQAVGMDALRAEAGVSLKRLYQLFPSKESLVEEVLHRRRQIWNQLVEAAVATGETPRARLLAVYDMLARWFDEDDFRGCVFINTFGELGASTPRIADLVREHKAQFQARLAELIAEAGGPASLAFQLAILAEGAQTTAAIAGTSEAAGHARTAAATLIDSALAERAQ</sequence>
<dbReference type="InterPro" id="IPR001647">
    <property type="entry name" value="HTH_TetR"/>
</dbReference>
<dbReference type="RefSeq" id="WP_111135668.1">
    <property type="nucleotide sequence ID" value="NZ_POUB01000143.1"/>
</dbReference>
<gene>
    <name evidence="6" type="ORF">C1I99_19520</name>
</gene>
<dbReference type="PANTHER" id="PTHR47506:SF1">
    <property type="entry name" value="HTH-TYPE TRANSCRIPTIONAL REGULATOR YJDC"/>
    <property type="match status" value="1"/>
</dbReference>
<dbReference type="InterPro" id="IPR011075">
    <property type="entry name" value="TetR_C"/>
</dbReference>
<reference evidence="6 7" key="1">
    <citation type="submission" date="2018-01" db="EMBL/GenBank/DDBJ databases">
        <title>Draft genome sequence of Salinispora sp. 13K206.</title>
        <authorList>
            <person name="Sahin N."/>
            <person name="Saygin H."/>
            <person name="Ay H."/>
        </authorList>
    </citation>
    <scope>NUCLEOTIDE SEQUENCE [LARGE SCALE GENOMIC DNA]</scope>
    <source>
        <strain evidence="6 7">13K206</strain>
    </source>
</reference>
<dbReference type="SUPFAM" id="SSF48498">
    <property type="entry name" value="Tetracyclin repressor-like, C-terminal domain"/>
    <property type="match status" value="1"/>
</dbReference>
<evidence type="ECO:0000256" key="4">
    <source>
        <dbReference type="PROSITE-ProRule" id="PRU00335"/>
    </source>
</evidence>
<dbReference type="SUPFAM" id="SSF46689">
    <property type="entry name" value="Homeodomain-like"/>
    <property type="match status" value="1"/>
</dbReference>
<dbReference type="InterPro" id="IPR009057">
    <property type="entry name" value="Homeodomain-like_sf"/>
</dbReference>
<proteinExistence type="predicted"/>
<feature type="domain" description="HTH tetR-type" evidence="5">
    <location>
        <begin position="7"/>
        <end position="67"/>
    </location>
</feature>
<dbReference type="PROSITE" id="PS50977">
    <property type="entry name" value="HTH_TETR_2"/>
    <property type="match status" value="1"/>
</dbReference>
<evidence type="ECO:0000259" key="5">
    <source>
        <dbReference type="PROSITE" id="PS50977"/>
    </source>
</evidence>
<dbReference type="EMBL" id="POUB01000143">
    <property type="protein sequence ID" value="PZF94344.1"/>
    <property type="molecule type" value="Genomic_DNA"/>
</dbReference>
<evidence type="ECO:0000256" key="3">
    <source>
        <dbReference type="ARBA" id="ARBA00023163"/>
    </source>
</evidence>
<keyword evidence="2 4" id="KW-0238">DNA-binding</keyword>
<organism evidence="6 7">
    <name type="scientific">Micromonospora deserti</name>
    <dbReference type="NCBI Taxonomy" id="2070366"/>
    <lineage>
        <taxon>Bacteria</taxon>
        <taxon>Bacillati</taxon>
        <taxon>Actinomycetota</taxon>
        <taxon>Actinomycetes</taxon>
        <taxon>Micromonosporales</taxon>
        <taxon>Micromonosporaceae</taxon>
        <taxon>Micromonospora</taxon>
    </lineage>
</organism>
<evidence type="ECO:0000256" key="2">
    <source>
        <dbReference type="ARBA" id="ARBA00023125"/>
    </source>
</evidence>
<keyword evidence="7" id="KW-1185">Reference proteome</keyword>